<dbReference type="AlphaFoldDB" id="A0A0G1B009"/>
<evidence type="ECO:0000313" key="3">
    <source>
        <dbReference type="Proteomes" id="UP000034160"/>
    </source>
</evidence>
<dbReference type="EMBL" id="LCCN01000029">
    <property type="protein sequence ID" value="KKS30873.1"/>
    <property type="molecule type" value="Genomic_DNA"/>
</dbReference>
<evidence type="ECO:0008006" key="4">
    <source>
        <dbReference type="Google" id="ProtNLM"/>
    </source>
</evidence>
<evidence type="ECO:0000256" key="1">
    <source>
        <dbReference type="SAM" id="Phobius"/>
    </source>
</evidence>
<reference evidence="2 3" key="1">
    <citation type="journal article" date="2015" name="Nature">
        <title>rRNA introns, odd ribosomes, and small enigmatic genomes across a large radiation of phyla.</title>
        <authorList>
            <person name="Brown C.T."/>
            <person name="Hug L.A."/>
            <person name="Thomas B.C."/>
            <person name="Sharon I."/>
            <person name="Castelle C.J."/>
            <person name="Singh A."/>
            <person name="Wilkins M.J."/>
            <person name="Williams K.H."/>
            <person name="Banfield J.F."/>
        </authorList>
    </citation>
    <scope>NUCLEOTIDE SEQUENCE [LARGE SCALE GENOMIC DNA]</scope>
</reference>
<feature type="transmembrane region" description="Helical" evidence="1">
    <location>
        <begin position="124"/>
        <end position="142"/>
    </location>
</feature>
<gene>
    <name evidence="2" type="ORF">UU93_C0029G0005</name>
</gene>
<accession>A0A0G1B009</accession>
<dbReference type="SUPFAM" id="SSF53448">
    <property type="entry name" value="Nucleotide-diphospho-sugar transferases"/>
    <property type="match status" value="1"/>
</dbReference>
<proteinExistence type="predicted"/>
<feature type="transmembrane region" description="Helical" evidence="1">
    <location>
        <begin position="77"/>
        <end position="104"/>
    </location>
</feature>
<name>A0A0G1B009_9BACT</name>
<protein>
    <recommendedName>
        <fullName evidence="4">Glycosyltransferase 2-like domain-containing protein</fullName>
    </recommendedName>
</protein>
<keyword evidence="1" id="KW-0812">Transmembrane</keyword>
<dbReference type="InterPro" id="IPR029044">
    <property type="entry name" value="Nucleotide-diphossugar_trans"/>
</dbReference>
<comment type="caution">
    <text evidence="2">The sequence shown here is derived from an EMBL/GenBank/DDBJ whole genome shotgun (WGS) entry which is preliminary data.</text>
</comment>
<dbReference type="Proteomes" id="UP000034160">
    <property type="component" value="Unassembled WGS sequence"/>
</dbReference>
<keyword evidence="1" id="KW-0472">Membrane</keyword>
<evidence type="ECO:0000313" key="2">
    <source>
        <dbReference type="EMBL" id="KKS30873.1"/>
    </source>
</evidence>
<organism evidence="2 3">
    <name type="scientific">Candidatus Amesbacteria bacterium GW2011_GWA2_42_12</name>
    <dbReference type="NCBI Taxonomy" id="1618356"/>
    <lineage>
        <taxon>Bacteria</taxon>
        <taxon>Candidatus Amesiibacteriota</taxon>
    </lineage>
</organism>
<keyword evidence="1" id="KW-1133">Transmembrane helix</keyword>
<sequence>MYEAGYFNERLSDNEDYAFAKKLQSMHAKTCFEKNAVVRWLPPKTWGSFLKQVWRFAYGDCFAGIIRPKVVLIFIRWFVFIALALLVFPLFLLIMFLYVFWAWAKNKKHIPSFSAMYLLPSMQLATDLVVMVGSLHGLVVNISQKVYAKINH</sequence>
<dbReference type="STRING" id="1618356.UU93_C0029G0005"/>